<reference evidence="11 12" key="1">
    <citation type="journal article" date="2019" name="Front. Genet.">
        <title>Whole-Genome Sequencing of the Opportunistic Yeast Pathogen Candida inconspicua Uncovers Its Hybrid Origin.</title>
        <authorList>
            <person name="Mixao V."/>
            <person name="Hansen A.P."/>
            <person name="Saus E."/>
            <person name="Boekhout T."/>
            <person name="Lass-Florl C."/>
            <person name="Gabaldon T."/>
        </authorList>
    </citation>
    <scope>NUCLEOTIDE SEQUENCE [LARGE SCALE GENOMIC DNA]</scope>
    <source>
        <strain evidence="11 12">CBS 180</strain>
    </source>
</reference>
<dbReference type="GO" id="GO:0005789">
    <property type="term" value="C:endoplasmic reticulum membrane"/>
    <property type="evidence" value="ECO:0007669"/>
    <property type="project" value="UniProtKB-SubCell"/>
</dbReference>
<accession>A0A4T0X3X7</accession>
<evidence type="ECO:0000313" key="12">
    <source>
        <dbReference type="Proteomes" id="UP000307173"/>
    </source>
</evidence>
<keyword evidence="5 10" id="KW-0812">Transmembrane</keyword>
<dbReference type="OrthoDB" id="1601at2759"/>
<keyword evidence="12" id="KW-1185">Reference proteome</keyword>
<evidence type="ECO:0000313" key="11">
    <source>
        <dbReference type="EMBL" id="TID29582.1"/>
    </source>
</evidence>
<evidence type="ECO:0000256" key="3">
    <source>
        <dbReference type="ARBA" id="ARBA00022448"/>
    </source>
</evidence>
<dbReference type="PANTHER" id="PTHR10778">
    <property type="entry name" value="SOLUTE CARRIER FAMILY 35 MEMBER B"/>
    <property type="match status" value="1"/>
</dbReference>
<feature type="transmembrane region" description="Helical" evidence="10">
    <location>
        <begin position="169"/>
        <end position="186"/>
    </location>
</feature>
<evidence type="ECO:0000256" key="2">
    <source>
        <dbReference type="ARBA" id="ARBA00010694"/>
    </source>
</evidence>
<keyword evidence="3" id="KW-0813">Transport</keyword>
<sequence>MNNTIQLLFCVLAIYTSFILWSYFQEKLVSTDYGTNAFFHAPLVINITQSFLCIITGSIYLYTKTKRDSTIQFIPKFTNKSLLLLYAISISQSISAPLSYQSLDHVDYVLYLLAKSCKLIPVMLVHFFLFGTRYPLQKYIVAVIITFGVGIFTIDGMKSGIKTPGEDGNIILGISMLCGSLLLDGFMNSAQDVLFKSMKSLTGAHLMVLLNLFTMINLLIYTKLFTNQINDVFKFVVINGPECLYDLFKFSLCGALGQIFIFYTLEIFSSVVLVTVTVTRKMLSMAVSVILFGHVLTLKQWFGLILVFVGVIMESVIKIFNKKEKVKKL</sequence>
<dbReference type="PANTHER" id="PTHR10778:SF10">
    <property type="entry name" value="SOLUTE CARRIER FAMILY 35 MEMBER B1"/>
    <property type="match status" value="1"/>
</dbReference>
<dbReference type="Proteomes" id="UP000307173">
    <property type="component" value="Unassembled WGS sequence"/>
</dbReference>
<keyword evidence="6" id="KW-0256">Endoplasmic reticulum</keyword>
<feature type="transmembrane region" description="Helical" evidence="10">
    <location>
        <begin position="83"/>
        <end position="102"/>
    </location>
</feature>
<comment type="subcellular location">
    <subcellularLocation>
        <location evidence="1">Endoplasmic reticulum membrane</location>
        <topology evidence="1">Multi-pass membrane protein</topology>
    </subcellularLocation>
</comment>
<name>A0A4T0X3X7_9ASCO</name>
<dbReference type="GO" id="GO:0000139">
    <property type="term" value="C:Golgi membrane"/>
    <property type="evidence" value="ECO:0007669"/>
    <property type="project" value="TreeGrafter"/>
</dbReference>
<dbReference type="STRING" id="52247.A0A4T0X3X7"/>
<dbReference type="EMBL" id="SELW01000283">
    <property type="protein sequence ID" value="TID29582.1"/>
    <property type="molecule type" value="Genomic_DNA"/>
</dbReference>
<evidence type="ECO:0000256" key="8">
    <source>
        <dbReference type="ARBA" id="ARBA00023136"/>
    </source>
</evidence>
<evidence type="ECO:0000256" key="6">
    <source>
        <dbReference type="ARBA" id="ARBA00022824"/>
    </source>
</evidence>
<keyword evidence="4" id="KW-0762">Sugar transport</keyword>
<organism evidence="11 12">
    <name type="scientific">Pichia inconspicua</name>
    <dbReference type="NCBI Taxonomy" id="52247"/>
    <lineage>
        <taxon>Eukaryota</taxon>
        <taxon>Fungi</taxon>
        <taxon>Dikarya</taxon>
        <taxon>Ascomycota</taxon>
        <taxon>Saccharomycotina</taxon>
        <taxon>Pichiomycetes</taxon>
        <taxon>Pichiales</taxon>
        <taxon>Pichiaceae</taxon>
        <taxon>Pichia</taxon>
    </lineage>
</organism>
<feature type="transmembrane region" description="Helical" evidence="10">
    <location>
        <begin position="44"/>
        <end position="62"/>
    </location>
</feature>
<protein>
    <recommendedName>
        <fullName evidence="9">UDP-galactose transporter homolog 1</fullName>
    </recommendedName>
</protein>
<dbReference type="GO" id="GO:0005459">
    <property type="term" value="F:UDP-galactose transmembrane transporter activity"/>
    <property type="evidence" value="ECO:0007669"/>
    <property type="project" value="TreeGrafter"/>
</dbReference>
<feature type="transmembrane region" description="Helical" evidence="10">
    <location>
        <begin position="139"/>
        <end position="157"/>
    </location>
</feature>
<feature type="transmembrane region" description="Helical" evidence="10">
    <location>
        <begin position="301"/>
        <end position="320"/>
    </location>
</feature>
<evidence type="ECO:0000256" key="5">
    <source>
        <dbReference type="ARBA" id="ARBA00022692"/>
    </source>
</evidence>
<dbReference type="InterPro" id="IPR037185">
    <property type="entry name" value="EmrE-like"/>
</dbReference>
<feature type="transmembrane region" description="Helical" evidence="10">
    <location>
        <begin position="108"/>
        <end position="130"/>
    </location>
</feature>
<comment type="caution">
    <text evidence="11">The sequence shown here is derived from an EMBL/GenBank/DDBJ whole genome shotgun (WGS) entry which is preliminary data.</text>
</comment>
<dbReference type="Pfam" id="PF08449">
    <property type="entry name" value="UAA"/>
    <property type="match status" value="1"/>
</dbReference>
<comment type="similarity">
    <text evidence="2">Belongs to the nucleotide-sugar transporter family. SLC35B subfamily.</text>
</comment>
<evidence type="ECO:0000256" key="10">
    <source>
        <dbReference type="SAM" id="Phobius"/>
    </source>
</evidence>
<keyword evidence="8 10" id="KW-0472">Membrane</keyword>
<dbReference type="InterPro" id="IPR013657">
    <property type="entry name" value="SCL35B1-4/HUT1"/>
</dbReference>
<dbReference type="GO" id="GO:0005460">
    <property type="term" value="F:UDP-glucose transmembrane transporter activity"/>
    <property type="evidence" value="ECO:0007669"/>
    <property type="project" value="TreeGrafter"/>
</dbReference>
<feature type="transmembrane region" description="Helical" evidence="10">
    <location>
        <begin position="206"/>
        <end position="224"/>
    </location>
</feature>
<gene>
    <name evidence="11" type="ORF">CANINC_001856</name>
</gene>
<proteinExistence type="inferred from homology"/>
<dbReference type="SUPFAM" id="SSF103481">
    <property type="entry name" value="Multidrug resistance efflux transporter EmrE"/>
    <property type="match status" value="1"/>
</dbReference>
<evidence type="ECO:0000256" key="4">
    <source>
        <dbReference type="ARBA" id="ARBA00022597"/>
    </source>
</evidence>
<evidence type="ECO:0000256" key="9">
    <source>
        <dbReference type="ARBA" id="ARBA00041103"/>
    </source>
</evidence>
<feature type="transmembrane region" description="Helical" evidence="10">
    <location>
        <begin position="7"/>
        <end position="24"/>
    </location>
</feature>
<evidence type="ECO:0000256" key="7">
    <source>
        <dbReference type="ARBA" id="ARBA00022989"/>
    </source>
</evidence>
<dbReference type="AlphaFoldDB" id="A0A4T0X3X7"/>
<keyword evidence="7 10" id="KW-1133">Transmembrane helix</keyword>
<evidence type="ECO:0000256" key="1">
    <source>
        <dbReference type="ARBA" id="ARBA00004477"/>
    </source>
</evidence>